<reference evidence="4 5" key="1">
    <citation type="submission" date="2016-11" db="EMBL/GenBank/DDBJ databases">
        <authorList>
            <person name="Jaros S."/>
            <person name="Januszkiewicz K."/>
            <person name="Wedrychowicz H."/>
        </authorList>
    </citation>
    <scope>NUCLEOTIDE SEQUENCE [LARGE SCALE GENOMIC DNA]</scope>
    <source>
        <strain evidence="4 5">DSM 8605</strain>
    </source>
</reference>
<dbReference type="GO" id="GO:0071972">
    <property type="term" value="F:peptidoglycan L,D-transpeptidase activity"/>
    <property type="evidence" value="ECO:0007669"/>
    <property type="project" value="TreeGrafter"/>
</dbReference>
<name>A0A1M5U5S3_9CLOT</name>
<sequence>MKDISNNVKKVVMLFLICFILLITYLFYFELVESPSIKQSTYNRRLWAKRESVIRGSILDRNNNILAKTEVNSEGSSKRIYPYKDIFVHALGYVEPNYGITGLEKSFDSYLIGEEPFDVSTLLDNSNLGKGYDIKTTLDYNVQKMAYDMLGDNKGAVVVINPQTGEIISLVSKPSYDPMELNANWEVISKDDKNAPMINRATTGVYPPGSTFKIITAASALSNIKDIQSKEFKDEGVLKFNDNEQISNYDNKKYGNIKLNEAFALSSNVVFAGLGIDLGNGNLKDTAEKFLFNNEIKVEGVSVRQSTFPSLDSFKKGEIAQSAIGQGTVLATPFQMALIAATIANDGIMKESFLVSEVLDGNGSSIKSFNQQNSTRIIPAEDASVIKGYMREVVENGTGSNAAIDDIQVCGKTGTAEYSSDKDKTHAWFVGFAPMENPKVAIAVIVEDGGTGGSLSAKIAREVIKEALK</sequence>
<keyword evidence="1" id="KW-0812">Transmembrane</keyword>
<feature type="transmembrane region" description="Helical" evidence="1">
    <location>
        <begin position="12"/>
        <end position="29"/>
    </location>
</feature>
<dbReference type="InterPro" id="IPR054120">
    <property type="entry name" value="PBPA_dimer"/>
</dbReference>
<dbReference type="SUPFAM" id="SSF56601">
    <property type="entry name" value="beta-lactamase/transpeptidase-like"/>
    <property type="match status" value="1"/>
</dbReference>
<evidence type="ECO:0000313" key="5">
    <source>
        <dbReference type="Proteomes" id="UP000184447"/>
    </source>
</evidence>
<dbReference type="PANTHER" id="PTHR30627">
    <property type="entry name" value="PEPTIDOGLYCAN D,D-TRANSPEPTIDASE"/>
    <property type="match status" value="1"/>
</dbReference>
<dbReference type="Gene3D" id="3.90.1310.10">
    <property type="entry name" value="Penicillin-binding protein 2a (Domain 2)"/>
    <property type="match status" value="1"/>
</dbReference>
<protein>
    <submittedName>
        <fullName evidence="4">Cell division protein FtsI/penicillin-binding protein 2</fullName>
    </submittedName>
</protein>
<dbReference type="PANTHER" id="PTHR30627:SF24">
    <property type="entry name" value="PENICILLIN-BINDING PROTEIN 4B"/>
    <property type="match status" value="1"/>
</dbReference>
<dbReference type="STRING" id="1121316.SAMN02745207_01588"/>
<dbReference type="EMBL" id="FQXM01000007">
    <property type="protein sequence ID" value="SHH58196.1"/>
    <property type="molecule type" value="Genomic_DNA"/>
</dbReference>
<evidence type="ECO:0000259" key="3">
    <source>
        <dbReference type="Pfam" id="PF21922"/>
    </source>
</evidence>
<dbReference type="InterPro" id="IPR036138">
    <property type="entry name" value="PBP_dimer_sf"/>
</dbReference>
<keyword evidence="1" id="KW-0472">Membrane</keyword>
<dbReference type="RefSeq" id="WP_073337903.1">
    <property type="nucleotide sequence ID" value="NZ_FQXM01000007.1"/>
</dbReference>
<keyword evidence="4" id="KW-0132">Cell division</keyword>
<keyword evidence="4" id="KW-0131">Cell cycle</keyword>
<feature type="domain" description="Penicillin binding protein A dimerisation" evidence="3">
    <location>
        <begin position="55"/>
        <end position="117"/>
    </location>
</feature>
<dbReference type="GO" id="GO:0008658">
    <property type="term" value="F:penicillin binding"/>
    <property type="evidence" value="ECO:0007669"/>
    <property type="project" value="InterPro"/>
</dbReference>
<dbReference type="GO" id="GO:0005886">
    <property type="term" value="C:plasma membrane"/>
    <property type="evidence" value="ECO:0007669"/>
    <property type="project" value="TreeGrafter"/>
</dbReference>
<evidence type="ECO:0000313" key="4">
    <source>
        <dbReference type="EMBL" id="SHH58196.1"/>
    </source>
</evidence>
<keyword evidence="1" id="KW-1133">Transmembrane helix</keyword>
<dbReference type="GO" id="GO:0071555">
    <property type="term" value="P:cell wall organization"/>
    <property type="evidence" value="ECO:0007669"/>
    <property type="project" value="TreeGrafter"/>
</dbReference>
<dbReference type="GO" id="GO:0051301">
    <property type="term" value="P:cell division"/>
    <property type="evidence" value="ECO:0007669"/>
    <property type="project" value="UniProtKB-KW"/>
</dbReference>
<proteinExistence type="predicted"/>
<keyword evidence="5" id="KW-1185">Reference proteome</keyword>
<dbReference type="InterPro" id="IPR050515">
    <property type="entry name" value="Beta-lactam/transpept"/>
</dbReference>
<dbReference type="Pfam" id="PF21922">
    <property type="entry name" value="PBP_dimer_2"/>
    <property type="match status" value="1"/>
</dbReference>
<gene>
    <name evidence="4" type="ORF">SAMN02745207_01588</name>
</gene>
<feature type="domain" description="Penicillin-binding protein transpeptidase" evidence="2">
    <location>
        <begin position="155"/>
        <end position="464"/>
    </location>
</feature>
<accession>A0A1M5U5S3</accession>
<dbReference type="OrthoDB" id="9766847at2"/>
<dbReference type="AlphaFoldDB" id="A0A1M5U5S3"/>
<organism evidence="4 5">
    <name type="scientific">Clostridium grantii DSM 8605</name>
    <dbReference type="NCBI Taxonomy" id="1121316"/>
    <lineage>
        <taxon>Bacteria</taxon>
        <taxon>Bacillati</taxon>
        <taxon>Bacillota</taxon>
        <taxon>Clostridia</taxon>
        <taxon>Eubacteriales</taxon>
        <taxon>Clostridiaceae</taxon>
        <taxon>Clostridium</taxon>
    </lineage>
</organism>
<evidence type="ECO:0000256" key="1">
    <source>
        <dbReference type="SAM" id="Phobius"/>
    </source>
</evidence>
<dbReference type="InterPro" id="IPR012338">
    <property type="entry name" value="Beta-lactam/transpept-like"/>
</dbReference>
<dbReference type="Proteomes" id="UP000184447">
    <property type="component" value="Unassembled WGS sequence"/>
</dbReference>
<dbReference type="Gene3D" id="3.40.710.10">
    <property type="entry name" value="DD-peptidase/beta-lactamase superfamily"/>
    <property type="match status" value="1"/>
</dbReference>
<dbReference type="InterPro" id="IPR001460">
    <property type="entry name" value="PCN-bd_Tpept"/>
</dbReference>
<evidence type="ECO:0000259" key="2">
    <source>
        <dbReference type="Pfam" id="PF00905"/>
    </source>
</evidence>
<dbReference type="Pfam" id="PF00905">
    <property type="entry name" value="Transpeptidase"/>
    <property type="match status" value="1"/>
</dbReference>
<dbReference type="SUPFAM" id="SSF56519">
    <property type="entry name" value="Penicillin binding protein dimerisation domain"/>
    <property type="match status" value="1"/>
</dbReference>